<gene>
    <name evidence="3" type="ORF">GCM10007981_01620</name>
</gene>
<organism evidence="3 4">
    <name type="scientific">Thermocladium modestius</name>
    <dbReference type="NCBI Taxonomy" id="62609"/>
    <lineage>
        <taxon>Archaea</taxon>
        <taxon>Thermoproteota</taxon>
        <taxon>Thermoprotei</taxon>
        <taxon>Thermoproteales</taxon>
        <taxon>Thermoproteaceae</taxon>
        <taxon>Thermocladium</taxon>
    </lineage>
</organism>
<dbReference type="Proteomes" id="UP000610960">
    <property type="component" value="Unassembled WGS sequence"/>
</dbReference>
<dbReference type="NCBIfam" id="TIGR01549">
    <property type="entry name" value="HAD-SF-IA-v1"/>
    <property type="match status" value="1"/>
</dbReference>
<dbReference type="PANTHER" id="PTHR43316">
    <property type="entry name" value="HYDROLASE, HALOACID DELAHOGENASE-RELATED"/>
    <property type="match status" value="1"/>
</dbReference>
<comment type="similarity">
    <text evidence="1">Belongs to the HAD-like hydrolase superfamily.</text>
</comment>
<dbReference type="PRINTS" id="PR00413">
    <property type="entry name" value="HADHALOGNASE"/>
</dbReference>
<sequence length="256" mass="28512">MSIRIVTFDVYNTLIRYTDKLRSEVASNVAKYFNKLGYEVSYNAVLEFYLAVEREVKAARTSSMALSPPAENVRQLLMKVAKKYGIRPSDRYISDLLNVISDTVINSVNMSPIEGASEALAIFKEEGWRVGLVSNVVFWPGKASRAVLNRFGLEKYIDYGVFADEVGYAKPHPYIFDTAVTMLAEGREPDVVMHVGDNFAEDFAGALMSGAVAVLYDEEGEYIRGAGSPLEAIKCRGYVIRKTMDSTLVPHMLDKC</sequence>
<dbReference type="Gene3D" id="3.40.50.1000">
    <property type="entry name" value="HAD superfamily/HAD-like"/>
    <property type="match status" value="1"/>
</dbReference>
<dbReference type="InterPro" id="IPR006439">
    <property type="entry name" value="HAD-SF_hydro_IA"/>
</dbReference>
<keyword evidence="4" id="KW-1185">Reference proteome</keyword>
<dbReference type="SFLD" id="SFLDS00003">
    <property type="entry name" value="Haloacid_Dehalogenase"/>
    <property type="match status" value="1"/>
</dbReference>
<dbReference type="EMBL" id="BMNL01000001">
    <property type="protein sequence ID" value="GGP19141.1"/>
    <property type="molecule type" value="Genomic_DNA"/>
</dbReference>
<proteinExistence type="inferred from homology"/>
<evidence type="ECO:0000313" key="4">
    <source>
        <dbReference type="Proteomes" id="UP000610960"/>
    </source>
</evidence>
<dbReference type="OrthoDB" id="27736at2157"/>
<dbReference type="Pfam" id="PF00702">
    <property type="entry name" value="Hydrolase"/>
    <property type="match status" value="1"/>
</dbReference>
<keyword evidence="2" id="KW-0378">Hydrolase</keyword>
<evidence type="ECO:0000256" key="2">
    <source>
        <dbReference type="ARBA" id="ARBA00022801"/>
    </source>
</evidence>
<accession>A0A830GQZ5</accession>
<dbReference type="InterPro" id="IPR023214">
    <property type="entry name" value="HAD_sf"/>
</dbReference>
<dbReference type="RefSeq" id="WP_188595577.1">
    <property type="nucleotide sequence ID" value="NZ_BMNL01000001.1"/>
</dbReference>
<dbReference type="PANTHER" id="PTHR43316:SF3">
    <property type="entry name" value="HALOACID DEHALOGENASE, TYPE II (AFU_ORTHOLOGUE AFUA_2G07750)-RELATED"/>
    <property type="match status" value="1"/>
</dbReference>
<reference evidence="3" key="2">
    <citation type="submission" date="2020-09" db="EMBL/GenBank/DDBJ databases">
        <authorList>
            <person name="Sun Q."/>
            <person name="Ohkuma M."/>
        </authorList>
    </citation>
    <scope>NUCLEOTIDE SEQUENCE</scope>
    <source>
        <strain evidence="3">JCM 10088</strain>
    </source>
</reference>
<comment type="caution">
    <text evidence="3">The sequence shown here is derived from an EMBL/GenBank/DDBJ whole genome shotgun (WGS) entry which is preliminary data.</text>
</comment>
<evidence type="ECO:0000313" key="3">
    <source>
        <dbReference type="EMBL" id="GGP19141.1"/>
    </source>
</evidence>
<evidence type="ECO:0000256" key="1">
    <source>
        <dbReference type="ARBA" id="ARBA00007958"/>
    </source>
</evidence>
<dbReference type="InterPro" id="IPR036412">
    <property type="entry name" value="HAD-like_sf"/>
</dbReference>
<dbReference type="InterPro" id="IPR051540">
    <property type="entry name" value="S-2-haloacid_dehalogenase"/>
</dbReference>
<dbReference type="Gene3D" id="1.10.150.400">
    <property type="match status" value="1"/>
</dbReference>
<protein>
    <submittedName>
        <fullName evidence="3">2-haloalkanoic acid dehalogenase</fullName>
    </submittedName>
</protein>
<dbReference type="GO" id="GO:0016787">
    <property type="term" value="F:hydrolase activity"/>
    <property type="evidence" value="ECO:0007669"/>
    <property type="project" value="UniProtKB-KW"/>
</dbReference>
<dbReference type="SUPFAM" id="SSF56784">
    <property type="entry name" value="HAD-like"/>
    <property type="match status" value="1"/>
</dbReference>
<dbReference type="SFLD" id="SFLDG01129">
    <property type="entry name" value="C1.5:_HAD__Beta-PGM__Phosphata"/>
    <property type="match status" value="1"/>
</dbReference>
<name>A0A830GQZ5_9CREN</name>
<reference evidence="3" key="1">
    <citation type="journal article" date="2014" name="Int. J. Syst. Evol. Microbiol.">
        <title>Complete genome sequence of Corynebacterium casei LMG S-19264T (=DSM 44701T), isolated from a smear-ripened cheese.</title>
        <authorList>
            <consortium name="US DOE Joint Genome Institute (JGI-PGF)"/>
            <person name="Walter F."/>
            <person name="Albersmeier A."/>
            <person name="Kalinowski J."/>
            <person name="Ruckert C."/>
        </authorList>
    </citation>
    <scope>NUCLEOTIDE SEQUENCE</scope>
    <source>
        <strain evidence="3">JCM 10088</strain>
    </source>
</reference>
<dbReference type="AlphaFoldDB" id="A0A830GQZ5"/>